<evidence type="ECO:0000256" key="2">
    <source>
        <dbReference type="SAM" id="SignalP"/>
    </source>
</evidence>
<accession>A0A1H8BIW8</accession>
<evidence type="ECO:0000313" key="3">
    <source>
        <dbReference type="EMBL" id="SEM82851.1"/>
    </source>
</evidence>
<dbReference type="EMBL" id="FOAZ01000068">
    <property type="protein sequence ID" value="SEM82851.1"/>
    <property type="molecule type" value="Genomic_DNA"/>
</dbReference>
<keyword evidence="4" id="KW-1185">Reference proteome</keyword>
<keyword evidence="1" id="KW-0812">Transmembrane</keyword>
<keyword evidence="1" id="KW-1133">Transmembrane helix</keyword>
<organism evidence="3 4">
    <name type="scientific">Streptacidiphilus jiangxiensis</name>
    <dbReference type="NCBI Taxonomy" id="235985"/>
    <lineage>
        <taxon>Bacteria</taxon>
        <taxon>Bacillati</taxon>
        <taxon>Actinomycetota</taxon>
        <taxon>Actinomycetes</taxon>
        <taxon>Kitasatosporales</taxon>
        <taxon>Streptomycetaceae</taxon>
        <taxon>Streptacidiphilus</taxon>
    </lineage>
</organism>
<feature type="transmembrane region" description="Helical" evidence="1">
    <location>
        <begin position="37"/>
        <end position="62"/>
    </location>
</feature>
<gene>
    <name evidence="3" type="ORF">SAMN05414137_1682</name>
</gene>
<sequence length="63" mass="6541">MHPQFLALLALLFYVASAASAATVLLAWPPIRTHGRHALAAGALATTAISSLVILTSTWSAAR</sequence>
<keyword evidence="2" id="KW-0732">Signal</keyword>
<dbReference type="AlphaFoldDB" id="A0A1H8BIW8"/>
<evidence type="ECO:0000313" key="4">
    <source>
        <dbReference type="Proteomes" id="UP000183015"/>
    </source>
</evidence>
<dbReference type="Proteomes" id="UP000183015">
    <property type="component" value="Unassembled WGS sequence"/>
</dbReference>
<proteinExistence type="predicted"/>
<name>A0A1H8BIW8_STRJI</name>
<feature type="chain" id="PRO_5010296660" evidence="2">
    <location>
        <begin position="22"/>
        <end position="63"/>
    </location>
</feature>
<dbReference type="RefSeq" id="WP_042461337.1">
    <property type="nucleotide sequence ID" value="NZ_BBPN01000084.1"/>
</dbReference>
<reference evidence="4" key="1">
    <citation type="submission" date="2016-10" db="EMBL/GenBank/DDBJ databases">
        <authorList>
            <person name="Varghese N."/>
        </authorList>
    </citation>
    <scope>NUCLEOTIDE SEQUENCE [LARGE SCALE GENOMIC DNA]</scope>
    <source>
        <strain evidence="4">DSM 45096 / BCRC 16803 / CGMCC 4.1857 / CIP 109030 / JCM 12277 / KCTC 19219 / NBRC 100920 / 33214</strain>
    </source>
</reference>
<dbReference type="STRING" id="235985.SAMN05414137_1682"/>
<protein>
    <submittedName>
        <fullName evidence="3">Uncharacterized protein</fullName>
    </submittedName>
</protein>
<evidence type="ECO:0000256" key="1">
    <source>
        <dbReference type="SAM" id="Phobius"/>
    </source>
</evidence>
<feature type="signal peptide" evidence="2">
    <location>
        <begin position="1"/>
        <end position="21"/>
    </location>
</feature>
<keyword evidence="1" id="KW-0472">Membrane</keyword>